<keyword evidence="1" id="KW-0472">Membrane</keyword>
<feature type="transmembrane region" description="Helical" evidence="1">
    <location>
        <begin position="7"/>
        <end position="26"/>
    </location>
</feature>
<name>A0A9D2FTM8_9FIRM</name>
<dbReference type="AlphaFoldDB" id="A0A9D2FTM8"/>
<dbReference type="InterPro" id="IPR010540">
    <property type="entry name" value="CmpB_TMEM229"/>
</dbReference>
<protein>
    <recommendedName>
        <fullName evidence="4">ABC transporter permease</fullName>
    </recommendedName>
</protein>
<feature type="non-terminal residue" evidence="2">
    <location>
        <position position="1"/>
    </location>
</feature>
<accession>A0A9D2FTM8</accession>
<feature type="transmembrane region" description="Helical" evidence="1">
    <location>
        <begin position="115"/>
        <end position="135"/>
    </location>
</feature>
<feature type="transmembrane region" description="Helical" evidence="1">
    <location>
        <begin position="74"/>
        <end position="95"/>
    </location>
</feature>
<evidence type="ECO:0000256" key="1">
    <source>
        <dbReference type="SAM" id="Phobius"/>
    </source>
</evidence>
<reference evidence="2" key="2">
    <citation type="submission" date="2021-04" db="EMBL/GenBank/DDBJ databases">
        <authorList>
            <person name="Gilroy R."/>
        </authorList>
    </citation>
    <scope>NUCLEOTIDE SEQUENCE</scope>
    <source>
        <strain evidence="2">1068</strain>
    </source>
</reference>
<dbReference type="Pfam" id="PF06541">
    <property type="entry name" value="ABC_trans_CmpB"/>
    <property type="match status" value="1"/>
</dbReference>
<dbReference type="Proteomes" id="UP000824056">
    <property type="component" value="Unassembled WGS sequence"/>
</dbReference>
<sequence length="269" mass="31583">NRGFINGPLCTIYGAGAMFVYLLLRPVQGNPVLLYVGGVVLATLLEYITGWLMEHIFHTRWWDYSGKKYNLHGYICLSSSLAWGGFTLLLFYVLQPFVSWITGLYPVRIGKIIDGIIAVLYAADFTVSASAAFGLSKTFEKAEDMLEELVLYIQSTKLYETREEIRGKLETLPGYIRYQDTRERLGMKKQELLERFEARRKEGLLPDWESYGKMKQELEQRMDEFTEKWIELRKKQNVIKKRMVYAYPDLKKHFLRYREKHQEKKTKGE</sequence>
<dbReference type="EMBL" id="DXBG01000260">
    <property type="protein sequence ID" value="HIZ66431.1"/>
    <property type="molecule type" value="Genomic_DNA"/>
</dbReference>
<evidence type="ECO:0008006" key="4">
    <source>
        <dbReference type="Google" id="ProtNLM"/>
    </source>
</evidence>
<feature type="transmembrane region" description="Helical" evidence="1">
    <location>
        <begin position="32"/>
        <end position="53"/>
    </location>
</feature>
<organism evidence="2 3">
    <name type="scientific">Candidatus Blautia pullicola</name>
    <dbReference type="NCBI Taxonomy" id="2838498"/>
    <lineage>
        <taxon>Bacteria</taxon>
        <taxon>Bacillati</taxon>
        <taxon>Bacillota</taxon>
        <taxon>Clostridia</taxon>
        <taxon>Lachnospirales</taxon>
        <taxon>Lachnospiraceae</taxon>
        <taxon>Blautia</taxon>
    </lineage>
</organism>
<comment type="caution">
    <text evidence="2">The sequence shown here is derived from an EMBL/GenBank/DDBJ whole genome shotgun (WGS) entry which is preliminary data.</text>
</comment>
<keyword evidence="1" id="KW-1133">Transmembrane helix</keyword>
<reference evidence="2" key="1">
    <citation type="journal article" date="2021" name="PeerJ">
        <title>Extensive microbial diversity within the chicken gut microbiome revealed by metagenomics and culture.</title>
        <authorList>
            <person name="Gilroy R."/>
            <person name="Ravi A."/>
            <person name="Getino M."/>
            <person name="Pursley I."/>
            <person name="Horton D.L."/>
            <person name="Alikhan N.F."/>
            <person name="Baker D."/>
            <person name="Gharbi K."/>
            <person name="Hall N."/>
            <person name="Watson M."/>
            <person name="Adriaenssens E.M."/>
            <person name="Foster-Nyarko E."/>
            <person name="Jarju S."/>
            <person name="Secka A."/>
            <person name="Antonio M."/>
            <person name="Oren A."/>
            <person name="Chaudhuri R.R."/>
            <person name="La Ragione R."/>
            <person name="Hildebrand F."/>
            <person name="Pallen M.J."/>
        </authorList>
    </citation>
    <scope>NUCLEOTIDE SEQUENCE</scope>
    <source>
        <strain evidence="2">1068</strain>
    </source>
</reference>
<proteinExistence type="predicted"/>
<evidence type="ECO:0000313" key="2">
    <source>
        <dbReference type="EMBL" id="HIZ66431.1"/>
    </source>
</evidence>
<evidence type="ECO:0000313" key="3">
    <source>
        <dbReference type="Proteomes" id="UP000824056"/>
    </source>
</evidence>
<gene>
    <name evidence="2" type="ORF">H9809_11140</name>
</gene>
<keyword evidence="1" id="KW-0812">Transmembrane</keyword>